<evidence type="ECO:0000313" key="1">
    <source>
        <dbReference type="EMBL" id="CAK5101910.1"/>
    </source>
</evidence>
<dbReference type="Proteomes" id="UP001497535">
    <property type="component" value="Unassembled WGS sequence"/>
</dbReference>
<keyword evidence="2" id="KW-1185">Reference proteome</keyword>
<gene>
    <name evidence="1" type="ORF">MENTE1834_LOCUS42402</name>
</gene>
<evidence type="ECO:0000313" key="2">
    <source>
        <dbReference type="Proteomes" id="UP001497535"/>
    </source>
</evidence>
<protein>
    <submittedName>
        <fullName evidence="1">Uncharacterized protein</fullName>
    </submittedName>
</protein>
<comment type="caution">
    <text evidence="1">The sequence shown here is derived from an EMBL/GenBank/DDBJ whole genome shotgun (WGS) entry which is preliminary data.</text>
</comment>
<name>A0ACB1AUM9_MELEN</name>
<dbReference type="EMBL" id="CAVMJV010000111">
    <property type="protein sequence ID" value="CAK5101910.1"/>
    <property type="molecule type" value="Genomic_DNA"/>
</dbReference>
<accession>A0ACB1AUM9</accession>
<proteinExistence type="predicted"/>
<reference evidence="1" key="1">
    <citation type="submission" date="2023-11" db="EMBL/GenBank/DDBJ databases">
        <authorList>
            <person name="Poullet M."/>
        </authorList>
    </citation>
    <scope>NUCLEOTIDE SEQUENCE</scope>
    <source>
        <strain evidence="1">E1834</strain>
    </source>
</reference>
<sequence>MERYNFIRSYYSILRFFVSIYFILINSIFSLYNSFLPSKTLKSRDLVLAYIERLKIVNETVNGLTQNNTDALNLAEKCDKELANMTKEKRNEVKFEKIKNARKDKMPKIILNAKLNGILSKKLA</sequence>
<organism evidence="1 2">
    <name type="scientific">Meloidogyne enterolobii</name>
    <name type="common">Root-knot nematode worm</name>
    <name type="synonym">Meloidogyne mayaguensis</name>
    <dbReference type="NCBI Taxonomy" id="390850"/>
    <lineage>
        <taxon>Eukaryota</taxon>
        <taxon>Metazoa</taxon>
        <taxon>Ecdysozoa</taxon>
        <taxon>Nematoda</taxon>
        <taxon>Chromadorea</taxon>
        <taxon>Rhabditida</taxon>
        <taxon>Tylenchina</taxon>
        <taxon>Tylenchomorpha</taxon>
        <taxon>Tylenchoidea</taxon>
        <taxon>Meloidogynidae</taxon>
        <taxon>Meloidogyninae</taxon>
        <taxon>Meloidogyne</taxon>
    </lineage>
</organism>